<name>A0A4R6RYE2_LABRH</name>
<feature type="compositionally biased region" description="Low complexity" evidence="1">
    <location>
        <begin position="128"/>
        <end position="152"/>
    </location>
</feature>
<keyword evidence="2" id="KW-0812">Transmembrane</keyword>
<dbReference type="RefSeq" id="WP_133853703.1">
    <property type="nucleotide sequence ID" value="NZ_SNXZ01000008.1"/>
</dbReference>
<dbReference type="AlphaFoldDB" id="A0A4R6RYE2"/>
<feature type="region of interest" description="Disordered" evidence="1">
    <location>
        <begin position="1"/>
        <end position="90"/>
    </location>
</feature>
<proteinExistence type="predicted"/>
<sequence length="258" mass="27044">MTYPQQPGQWGQDPQSGPNQQPQWGQQQPPQYGQPSPPYGQPAQPQQPQYGGDYGQSHQYGQTQQFGQLPWDQQQTGGGLPPGGPKKRNPNTIAAIVVAAIVLVGGAGVGIYFATKGDDKGGNASPGTSTSSSAPATTTTESSTSDPYPTDTTTDDPYDTTTTEDSGGDTSGPAAAAQKFADGVNNRVRSDIIDASCDKDTPFANLADDSMDASVEIKGEPSLSGSTKAYVPVNIRFSGKDHELSMPLDKKSDGWCVE</sequence>
<dbReference type="Proteomes" id="UP000295444">
    <property type="component" value="Unassembled WGS sequence"/>
</dbReference>
<accession>A0A4R6RYE2</accession>
<keyword evidence="2" id="KW-0472">Membrane</keyword>
<keyword evidence="2" id="KW-1133">Transmembrane helix</keyword>
<keyword evidence="4" id="KW-1185">Reference proteome</keyword>
<evidence type="ECO:0000313" key="3">
    <source>
        <dbReference type="EMBL" id="TDP92169.1"/>
    </source>
</evidence>
<evidence type="ECO:0000256" key="2">
    <source>
        <dbReference type="SAM" id="Phobius"/>
    </source>
</evidence>
<evidence type="ECO:0000256" key="1">
    <source>
        <dbReference type="SAM" id="MobiDB-lite"/>
    </source>
</evidence>
<feature type="compositionally biased region" description="Low complexity" evidence="1">
    <location>
        <begin position="1"/>
        <end position="34"/>
    </location>
</feature>
<dbReference type="EMBL" id="SNXZ01000008">
    <property type="protein sequence ID" value="TDP92169.1"/>
    <property type="molecule type" value="Genomic_DNA"/>
</dbReference>
<reference evidence="3 4" key="1">
    <citation type="submission" date="2019-03" db="EMBL/GenBank/DDBJ databases">
        <title>Genomic Encyclopedia of Type Strains, Phase IV (KMG-IV): sequencing the most valuable type-strain genomes for metagenomic binning, comparative biology and taxonomic classification.</title>
        <authorList>
            <person name="Goeker M."/>
        </authorList>
    </citation>
    <scope>NUCLEOTIDE SEQUENCE [LARGE SCALE GENOMIC DNA]</scope>
    <source>
        <strain evidence="3 4">DSM 45361</strain>
    </source>
</reference>
<protein>
    <recommendedName>
        <fullName evidence="5">DUF4878 domain-containing protein</fullName>
    </recommendedName>
</protein>
<evidence type="ECO:0000313" key="4">
    <source>
        <dbReference type="Proteomes" id="UP000295444"/>
    </source>
</evidence>
<organism evidence="3 4">
    <name type="scientific">Labedaea rhizosphaerae</name>
    <dbReference type="NCBI Taxonomy" id="598644"/>
    <lineage>
        <taxon>Bacteria</taxon>
        <taxon>Bacillati</taxon>
        <taxon>Actinomycetota</taxon>
        <taxon>Actinomycetes</taxon>
        <taxon>Pseudonocardiales</taxon>
        <taxon>Pseudonocardiaceae</taxon>
        <taxon>Labedaea</taxon>
    </lineage>
</organism>
<comment type="caution">
    <text evidence="3">The sequence shown here is derived from an EMBL/GenBank/DDBJ whole genome shotgun (WGS) entry which is preliminary data.</text>
</comment>
<gene>
    <name evidence="3" type="ORF">EV186_108382</name>
</gene>
<feature type="compositionally biased region" description="Low complexity" evidence="1">
    <location>
        <begin position="41"/>
        <end position="57"/>
    </location>
</feature>
<feature type="transmembrane region" description="Helical" evidence="2">
    <location>
        <begin position="93"/>
        <end position="114"/>
    </location>
</feature>
<feature type="region of interest" description="Disordered" evidence="1">
    <location>
        <begin position="117"/>
        <end position="175"/>
    </location>
</feature>
<feature type="compositionally biased region" description="Polar residues" evidence="1">
    <location>
        <begin position="58"/>
        <end position="75"/>
    </location>
</feature>
<evidence type="ECO:0008006" key="5">
    <source>
        <dbReference type="Google" id="ProtNLM"/>
    </source>
</evidence>